<dbReference type="Pfam" id="PF01066">
    <property type="entry name" value="CDP-OH_P_transf"/>
    <property type="match status" value="1"/>
</dbReference>
<proteinExistence type="inferred from homology"/>
<evidence type="ECO:0000256" key="3">
    <source>
        <dbReference type="ARBA" id="ARBA00022516"/>
    </source>
</evidence>
<keyword evidence="9" id="KW-0594">Phospholipid biosynthesis</keyword>
<dbReference type="InterPro" id="IPR004570">
    <property type="entry name" value="Phosphatidylglycerol_P_synth"/>
</dbReference>
<feature type="transmembrane region" description="Helical" evidence="11">
    <location>
        <begin position="6"/>
        <end position="23"/>
    </location>
</feature>
<comment type="subcellular location">
    <subcellularLocation>
        <location evidence="1">Membrane</location>
        <topology evidence="1">Multi-pass membrane protein</topology>
    </subcellularLocation>
</comment>
<reference evidence="12" key="1">
    <citation type="submission" date="2018-05" db="EMBL/GenBank/DDBJ databases">
        <authorList>
            <person name="Lanie J.A."/>
            <person name="Ng W.-L."/>
            <person name="Kazmierczak K.M."/>
            <person name="Andrzejewski T.M."/>
            <person name="Davidsen T.M."/>
            <person name="Wayne K.J."/>
            <person name="Tettelin H."/>
            <person name="Glass J.I."/>
            <person name="Rusch D."/>
            <person name="Podicherti R."/>
            <person name="Tsui H.-C.T."/>
            <person name="Winkler M.E."/>
        </authorList>
    </citation>
    <scope>NUCLEOTIDE SEQUENCE</scope>
</reference>
<evidence type="ECO:0000256" key="9">
    <source>
        <dbReference type="ARBA" id="ARBA00023209"/>
    </source>
</evidence>
<evidence type="ECO:0000256" key="11">
    <source>
        <dbReference type="SAM" id="Phobius"/>
    </source>
</evidence>
<keyword evidence="6 11" id="KW-1133">Transmembrane helix</keyword>
<dbReference type="InterPro" id="IPR043130">
    <property type="entry name" value="CDP-OH_PTrfase_TM_dom"/>
</dbReference>
<dbReference type="GO" id="GO:0046474">
    <property type="term" value="P:glycerophospholipid biosynthetic process"/>
    <property type="evidence" value="ECO:0007669"/>
    <property type="project" value="TreeGrafter"/>
</dbReference>
<keyword evidence="5 11" id="KW-0812">Transmembrane</keyword>
<keyword evidence="8 11" id="KW-0472">Membrane</keyword>
<dbReference type="PROSITE" id="PS00379">
    <property type="entry name" value="CDP_ALCOHOL_P_TRANSF"/>
    <property type="match status" value="1"/>
</dbReference>
<dbReference type="GO" id="GO:0016020">
    <property type="term" value="C:membrane"/>
    <property type="evidence" value="ECO:0007669"/>
    <property type="project" value="UniProtKB-SubCell"/>
</dbReference>
<evidence type="ECO:0000256" key="7">
    <source>
        <dbReference type="ARBA" id="ARBA00023098"/>
    </source>
</evidence>
<accession>A0A381U8Y4</accession>
<keyword evidence="3" id="KW-0444">Lipid biosynthesis</keyword>
<dbReference type="InterPro" id="IPR050324">
    <property type="entry name" value="CDP-alcohol_PTase-I"/>
</dbReference>
<organism evidence="12">
    <name type="scientific">marine metagenome</name>
    <dbReference type="NCBI Taxonomy" id="408172"/>
    <lineage>
        <taxon>unclassified sequences</taxon>
        <taxon>metagenomes</taxon>
        <taxon>ecological metagenomes</taxon>
    </lineage>
</organism>
<evidence type="ECO:0000256" key="8">
    <source>
        <dbReference type="ARBA" id="ARBA00023136"/>
    </source>
</evidence>
<evidence type="ECO:0000256" key="1">
    <source>
        <dbReference type="ARBA" id="ARBA00004141"/>
    </source>
</evidence>
<comment type="similarity">
    <text evidence="2">Belongs to the CDP-alcohol phosphatidyltransferase class-I family.</text>
</comment>
<name>A0A381U8Y4_9ZZZZ</name>
<gene>
    <name evidence="12" type="ORF">METZ01_LOCUS77534</name>
</gene>
<dbReference type="PIRSF" id="PIRSF000847">
    <property type="entry name" value="Phos_ph_gly_syn"/>
    <property type="match status" value="1"/>
</dbReference>
<evidence type="ECO:0000256" key="10">
    <source>
        <dbReference type="ARBA" id="ARBA00023264"/>
    </source>
</evidence>
<keyword evidence="4" id="KW-0808">Transferase</keyword>
<keyword evidence="7" id="KW-0443">Lipid metabolism</keyword>
<dbReference type="EMBL" id="UINC01005969">
    <property type="protein sequence ID" value="SVA24680.1"/>
    <property type="molecule type" value="Genomic_DNA"/>
</dbReference>
<dbReference type="AlphaFoldDB" id="A0A381U8Y4"/>
<evidence type="ECO:0000256" key="2">
    <source>
        <dbReference type="ARBA" id="ARBA00010441"/>
    </source>
</evidence>
<evidence type="ECO:0000256" key="4">
    <source>
        <dbReference type="ARBA" id="ARBA00022679"/>
    </source>
</evidence>
<evidence type="ECO:0000256" key="5">
    <source>
        <dbReference type="ARBA" id="ARBA00022692"/>
    </source>
</evidence>
<dbReference type="Gene3D" id="1.20.120.1760">
    <property type="match status" value="1"/>
</dbReference>
<protein>
    <recommendedName>
        <fullName evidence="13">CDP-diacylglycerol--glycerol-3-phosphate 3-phosphatidyltransferase</fullName>
    </recommendedName>
</protein>
<dbReference type="GO" id="GO:0008444">
    <property type="term" value="F:CDP-diacylglycerol-glycerol-3-phosphate 3-phosphatidyltransferase activity"/>
    <property type="evidence" value="ECO:0007669"/>
    <property type="project" value="InterPro"/>
</dbReference>
<feature type="transmembrane region" description="Helical" evidence="11">
    <location>
        <begin position="126"/>
        <end position="145"/>
    </location>
</feature>
<sequence length="198" mass="21966">MLPNILTIGRIFLTPLFILCLFYEAPWSKVCALGIFIIASITDAFDGHIARKRDLVTKTGEFLDPLADKILVISAFLSFALLHKIPFWMVGLIVFRDLFVTGLRMLFLNNGISLVTSKIAKAKTGVQVAAIIFVLSYLALKTLSFVDGSQIIIFIDTFNLIWVTVFSATIFSVYTGLHYLYVNRAAIAAFVDNSSDDA</sequence>
<dbReference type="PANTHER" id="PTHR14269:SF62">
    <property type="entry name" value="CDP-DIACYLGLYCEROL--GLYCEROL-3-PHOSPHATE 3-PHOSPHATIDYLTRANSFERASE 1, CHLOROPLASTIC"/>
    <property type="match status" value="1"/>
</dbReference>
<evidence type="ECO:0008006" key="13">
    <source>
        <dbReference type="Google" id="ProtNLM"/>
    </source>
</evidence>
<feature type="transmembrane region" description="Helical" evidence="11">
    <location>
        <begin position="70"/>
        <end position="95"/>
    </location>
</feature>
<dbReference type="PANTHER" id="PTHR14269">
    <property type="entry name" value="CDP-DIACYLGLYCEROL--GLYCEROL-3-PHOSPHATE 3-PHOSPHATIDYLTRANSFERASE-RELATED"/>
    <property type="match status" value="1"/>
</dbReference>
<dbReference type="NCBIfam" id="TIGR00560">
    <property type="entry name" value="pgsA"/>
    <property type="match status" value="1"/>
</dbReference>
<evidence type="ECO:0000256" key="6">
    <source>
        <dbReference type="ARBA" id="ARBA00022989"/>
    </source>
</evidence>
<evidence type="ECO:0000313" key="12">
    <source>
        <dbReference type="EMBL" id="SVA24680.1"/>
    </source>
</evidence>
<keyword evidence="10" id="KW-1208">Phospholipid metabolism</keyword>
<dbReference type="InterPro" id="IPR048254">
    <property type="entry name" value="CDP_ALCOHOL_P_TRANSF_CS"/>
</dbReference>
<dbReference type="InterPro" id="IPR000462">
    <property type="entry name" value="CDP-OH_P_trans"/>
</dbReference>
<feature type="transmembrane region" description="Helical" evidence="11">
    <location>
        <begin position="151"/>
        <end position="174"/>
    </location>
</feature>